<evidence type="ECO:0000313" key="3">
    <source>
        <dbReference type="Proteomes" id="UP000602284"/>
    </source>
</evidence>
<reference evidence="2 3" key="1">
    <citation type="submission" date="2021-01" db="EMBL/GenBank/DDBJ databases">
        <title>Tumebacillus sp. strain ITR2 16S ribosomal RNA gene Genome sequencing and assembly.</title>
        <authorList>
            <person name="Kang M."/>
        </authorList>
    </citation>
    <scope>NUCLEOTIDE SEQUENCE [LARGE SCALE GENOMIC DNA]</scope>
    <source>
        <strain evidence="2 3">ITR2</strain>
    </source>
</reference>
<name>A0ABS1J7D0_9BACL</name>
<protein>
    <recommendedName>
        <fullName evidence="4">Phosphatase</fullName>
    </recommendedName>
</protein>
<keyword evidence="1" id="KW-0732">Signal</keyword>
<evidence type="ECO:0000313" key="2">
    <source>
        <dbReference type="EMBL" id="MBL0386159.1"/>
    </source>
</evidence>
<feature type="signal peptide" evidence="1">
    <location>
        <begin position="1"/>
        <end position="18"/>
    </location>
</feature>
<evidence type="ECO:0000256" key="1">
    <source>
        <dbReference type="SAM" id="SignalP"/>
    </source>
</evidence>
<gene>
    <name evidence="2" type="ORF">JJB07_05775</name>
</gene>
<dbReference type="EMBL" id="JAEQNB010000001">
    <property type="protein sequence ID" value="MBL0386159.1"/>
    <property type="molecule type" value="Genomic_DNA"/>
</dbReference>
<keyword evidence="3" id="KW-1185">Reference proteome</keyword>
<accession>A0ABS1J7D0</accession>
<dbReference type="Proteomes" id="UP000602284">
    <property type="component" value="Unassembled WGS sequence"/>
</dbReference>
<dbReference type="RefSeq" id="WP_201632078.1">
    <property type="nucleotide sequence ID" value="NZ_JAEQNB010000001.1"/>
</dbReference>
<feature type="chain" id="PRO_5045952159" description="Phosphatase" evidence="1">
    <location>
        <begin position="19"/>
        <end position="56"/>
    </location>
</feature>
<sequence length="56" mass="5777">MKLKVWMGIAVLCSLVIAATGTALVAADDGPKPMMVKPVQLAADDNPEPMTAPKIG</sequence>
<comment type="caution">
    <text evidence="2">The sequence shown here is derived from an EMBL/GenBank/DDBJ whole genome shotgun (WGS) entry which is preliminary data.</text>
</comment>
<proteinExistence type="predicted"/>
<evidence type="ECO:0008006" key="4">
    <source>
        <dbReference type="Google" id="ProtNLM"/>
    </source>
</evidence>
<organism evidence="2 3">
    <name type="scientific">Tumebacillus amylolyticus</name>
    <dbReference type="NCBI Taxonomy" id="2801339"/>
    <lineage>
        <taxon>Bacteria</taxon>
        <taxon>Bacillati</taxon>
        <taxon>Bacillota</taxon>
        <taxon>Bacilli</taxon>
        <taxon>Bacillales</taxon>
        <taxon>Alicyclobacillaceae</taxon>
        <taxon>Tumebacillus</taxon>
    </lineage>
</organism>